<keyword evidence="3" id="KW-1185">Reference proteome</keyword>
<comment type="caution">
    <text evidence="2">The sequence shown here is derived from an EMBL/GenBank/DDBJ whole genome shotgun (WGS) entry which is preliminary data.</text>
</comment>
<evidence type="ECO:0000313" key="3">
    <source>
        <dbReference type="Proteomes" id="UP000567179"/>
    </source>
</evidence>
<evidence type="ECO:0000313" key="2">
    <source>
        <dbReference type="EMBL" id="KAF5313785.1"/>
    </source>
</evidence>
<feature type="compositionally biased region" description="Basic and acidic residues" evidence="1">
    <location>
        <begin position="184"/>
        <end position="200"/>
    </location>
</feature>
<evidence type="ECO:0000256" key="1">
    <source>
        <dbReference type="SAM" id="MobiDB-lite"/>
    </source>
</evidence>
<name>A0A8H5AZE2_9AGAR</name>
<reference evidence="2 3" key="1">
    <citation type="journal article" date="2020" name="ISME J.">
        <title>Uncovering the hidden diversity of litter-decomposition mechanisms in mushroom-forming fungi.</title>
        <authorList>
            <person name="Floudas D."/>
            <person name="Bentzer J."/>
            <person name="Ahren D."/>
            <person name="Johansson T."/>
            <person name="Persson P."/>
            <person name="Tunlid A."/>
        </authorList>
    </citation>
    <scope>NUCLEOTIDE SEQUENCE [LARGE SCALE GENOMIC DNA]</scope>
    <source>
        <strain evidence="2 3">CBS 101986</strain>
    </source>
</reference>
<dbReference type="Proteomes" id="UP000567179">
    <property type="component" value="Unassembled WGS sequence"/>
</dbReference>
<feature type="region of interest" description="Disordered" evidence="1">
    <location>
        <begin position="177"/>
        <end position="200"/>
    </location>
</feature>
<sequence length="200" mass="22721">MRGRSIAASSGIKCCWDWFLIELDANLYSIYEPVGVSSGERRLPLGARRGRMIVTASRSSSRFSEPFQRDSSVMPNSPLSARLSLSLLVSLGRGQFSSQLAALIYAYMRAFYSQPRPMNKRVDFALVGHDYPARRCYLKEIVLYSVSWPHSSLSTSAKPVLPAPRHRELGIMRERYDSSGTSSFDERRDRSRVRVENEEM</sequence>
<dbReference type="AlphaFoldDB" id="A0A8H5AZE2"/>
<protein>
    <submittedName>
        <fullName evidence="2">Uncharacterized protein</fullName>
    </submittedName>
</protein>
<dbReference type="EMBL" id="JAACJJ010000047">
    <property type="protein sequence ID" value="KAF5313785.1"/>
    <property type="molecule type" value="Genomic_DNA"/>
</dbReference>
<proteinExistence type="predicted"/>
<accession>A0A8H5AZE2</accession>
<gene>
    <name evidence="2" type="ORF">D9619_013722</name>
</gene>
<organism evidence="2 3">
    <name type="scientific">Psilocybe cf. subviscida</name>
    <dbReference type="NCBI Taxonomy" id="2480587"/>
    <lineage>
        <taxon>Eukaryota</taxon>
        <taxon>Fungi</taxon>
        <taxon>Dikarya</taxon>
        <taxon>Basidiomycota</taxon>
        <taxon>Agaricomycotina</taxon>
        <taxon>Agaricomycetes</taxon>
        <taxon>Agaricomycetidae</taxon>
        <taxon>Agaricales</taxon>
        <taxon>Agaricineae</taxon>
        <taxon>Strophariaceae</taxon>
        <taxon>Psilocybe</taxon>
    </lineage>
</organism>